<dbReference type="Pfam" id="PF13274">
    <property type="entry name" value="SocA_Panacea"/>
    <property type="match status" value="1"/>
</dbReference>
<accession>A0A450TAZ4</accession>
<name>A0A450TAZ4_9GAMM</name>
<proteinExistence type="predicted"/>
<gene>
    <name evidence="2" type="ORF">BECKDK2373C_GA0170839_111216</name>
</gene>
<dbReference type="EMBL" id="CAADEY010000112">
    <property type="protein sequence ID" value="VFJ63901.1"/>
    <property type="molecule type" value="Genomic_DNA"/>
</dbReference>
<feature type="domain" description="Antitoxin SocA-like Panacea" evidence="1">
    <location>
        <begin position="28"/>
        <end position="120"/>
    </location>
</feature>
<organism evidence="2">
    <name type="scientific">Candidatus Kentrum sp. DK</name>
    <dbReference type="NCBI Taxonomy" id="2126562"/>
    <lineage>
        <taxon>Bacteria</taxon>
        <taxon>Pseudomonadati</taxon>
        <taxon>Pseudomonadota</taxon>
        <taxon>Gammaproteobacteria</taxon>
        <taxon>Candidatus Kentrum</taxon>
    </lineage>
</organism>
<reference evidence="2" key="1">
    <citation type="submission" date="2019-02" db="EMBL/GenBank/DDBJ databases">
        <authorList>
            <person name="Gruber-Vodicka R. H."/>
            <person name="Seah K. B. B."/>
        </authorList>
    </citation>
    <scope>NUCLEOTIDE SEQUENCE</scope>
    <source>
        <strain evidence="2">BECK_DK161</strain>
    </source>
</reference>
<evidence type="ECO:0000313" key="2">
    <source>
        <dbReference type="EMBL" id="VFJ63901.1"/>
    </source>
</evidence>
<evidence type="ECO:0000259" key="1">
    <source>
        <dbReference type="Pfam" id="PF13274"/>
    </source>
</evidence>
<dbReference type="AlphaFoldDB" id="A0A450TAZ4"/>
<sequence length="144" mass="16872">MITAKDVARYFLSMADGEEGSDISNLKLQKLLYYAQAFHLAIFEKPLFEEEMNAWAHGPVCPSVYHEYKRFGANPIPSESDWNPDLFSQEQLELLDEVNEVFGQFSAWKLRDMTHEDAPWREREASAGVIEKQRMMEFYKTRLK</sequence>
<dbReference type="InterPro" id="IPR025272">
    <property type="entry name" value="SocA_Panacea"/>
</dbReference>
<protein>
    <submittedName>
        <fullName evidence="2">Uncharacterized phage-associated protein</fullName>
    </submittedName>
</protein>